<dbReference type="STRING" id="225164.V4BFL1"/>
<dbReference type="HOGENOM" id="CLU_014559_0_0_1"/>
<dbReference type="GeneID" id="20232695"/>
<evidence type="ECO:0000256" key="2">
    <source>
        <dbReference type="SAM" id="MobiDB-lite"/>
    </source>
</evidence>
<dbReference type="OrthoDB" id="5832575at2759"/>
<dbReference type="EMBL" id="KB202849">
    <property type="protein sequence ID" value="ESO87729.1"/>
    <property type="molecule type" value="Genomic_DNA"/>
</dbReference>
<protein>
    <recommendedName>
        <fullName evidence="5">Coiled-coil domain-containing protein 170</fullName>
    </recommendedName>
</protein>
<keyword evidence="4" id="KW-1185">Reference proteome</keyword>
<evidence type="ECO:0000313" key="4">
    <source>
        <dbReference type="Proteomes" id="UP000030746"/>
    </source>
</evidence>
<feature type="coiled-coil region" evidence="1">
    <location>
        <begin position="8"/>
        <end position="98"/>
    </location>
</feature>
<dbReference type="Proteomes" id="UP000030746">
    <property type="component" value="Unassembled WGS sequence"/>
</dbReference>
<feature type="compositionally biased region" description="Basic residues" evidence="2">
    <location>
        <begin position="667"/>
        <end position="680"/>
    </location>
</feature>
<feature type="coiled-coil region" evidence="1">
    <location>
        <begin position="291"/>
        <end position="353"/>
    </location>
</feature>
<dbReference type="PANTHER" id="PTHR18863">
    <property type="entry name" value="TSEC-2-RELATED"/>
    <property type="match status" value="1"/>
</dbReference>
<feature type="non-terminal residue" evidence="3">
    <location>
        <position position="1"/>
    </location>
</feature>
<dbReference type="CTD" id="20232695"/>
<proteinExistence type="predicted"/>
<feature type="coiled-coil region" evidence="1">
    <location>
        <begin position="185"/>
        <end position="247"/>
    </location>
</feature>
<dbReference type="RefSeq" id="XP_009061623.1">
    <property type="nucleotide sequence ID" value="XM_009063375.1"/>
</dbReference>
<name>V4BFL1_LOTGI</name>
<feature type="coiled-coil region" evidence="1">
    <location>
        <begin position="436"/>
        <end position="546"/>
    </location>
</feature>
<feature type="region of interest" description="Disordered" evidence="2">
    <location>
        <begin position="663"/>
        <end position="693"/>
    </location>
</feature>
<dbReference type="InterPro" id="IPR039139">
    <property type="entry name" value="CCDC170-like"/>
</dbReference>
<dbReference type="PANTHER" id="PTHR18863:SF6">
    <property type="entry name" value="COILED-COIL DOMAIN-CONTAINING PROTEIN 170"/>
    <property type="match status" value="1"/>
</dbReference>
<evidence type="ECO:0000313" key="3">
    <source>
        <dbReference type="EMBL" id="ESO87729.1"/>
    </source>
</evidence>
<gene>
    <name evidence="3" type="ORF">LOTGIDRAFT_127327</name>
</gene>
<keyword evidence="1" id="KW-0175">Coiled coil</keyword>
<organism evidence="3 4">
    <name type="scientific">Lottia gigantea</name>
    <name type="common">Giant owl limpet</name>
    <dbReference type="NCBI Taxonomy" id="225164"/>
    <lineage>
        <taxon>Eukaryota</taxon>
        <taxon>Metazoa</taxon>
        <taxon>Spiralia</taxon>
        <taxon>Lophotrochozoa</taxon>
        <taxon>Mollusca</taxon>
        <taxon>Gastropoda</taxon>
        <taxon>Patellogastropoda</taxon>
        <taxon>Lottioidea</taxon>
        <taxon>Lottiidae</taxon>
        <taxon>Lottia</taxon>
    </lineage>
</organism>
<dbReference type="OMA" id="EQRTHNY"/>
<evidence type="ECO:0008006" key="5">
    <source>
        <dbReference type="Google" id="ProtNLM"/>
    </source>
</evidence>
<accession>V4BFL1</accession>
<dbReference type="KEGG" id="lgi:LOTGIDRAFT_127327"/>
<sequence>VRDTDHLLEAKDIKIHELQSQMETCRENEMRLTDIINNLRQQLHDVQNKAGSIESMAGRSEYTVVALQQDNADKNERILELEARLRKQLDEREMAEASSMGAERKLNDLLSNISSLLRADDIDSSPNSIDTVVRKLTDLMQENAMLKGKILTLNELLNNTETETKASRETIMRLVSEVGREQKVATRYSSDIDNLRQERDNALAARRDMEREVEVVKERLEANQRALDATRNELELREGRLNHLDREYRETTNNTRSTTSQFNLFKEQLANILSNSYTNVPPSEDLIRDSILNLAQNNKELVLQVETLESRVKSLAEQLDSQIDMQRTLAQRAKRAETEAADLDEKLRYAEGDLAANDVLREGFKTDKEKYMRCLQRLGEAMRMDKISADLGFDMMLEALEARADQLVQRESDKLADKTSATYNLQRKVKTLRDQLESKDLHIDLLRKKMTSLEERLHGRSELERDRDAESIRIKKLEKVISKYKLQIQDSRHEINNLKAQLLGSAELRSRTIDQQRDVDELAKQVEELEMLRKRQSRKISDLKEELQYQGSDSQEKQVVTDNAVHALSGELRTAKTALTAIQNREKQLLDFRNVVSRMLGLDINSLAVPDYEIISRLELLVKSHHSQAFTNMNLDEALAGVEDGFLSGLEDNTRIVNDHVLTRPRDKSRRKSAKLRGRARSMSPQRRDPRRY</sequence>
<dbReference type="AlphaFoldDB" id="V4BFL1"/>
<evidence type="ECO:0000256" key="1">
    <source>
        <dbReference type="SAM" id="Coils"/>
    </source>
</evidence>
<reference evidence="3 4" key="1">
    <citation type="journal article" date="2013" name="Nature">
        <title>Insights into bilaterian evolution from three spiralian genomes.</title>
        <authorList>
            <person name="Simakov O."/>
            <person name="Marletaz F."/>
            <person name="Cho S.J."/>
            <person name="Edsinger-Gonzales E."/>
            <person name="Havlak P."/>
            <person name="Hellsten U."/>
            <person name="Kuo D.H."/>
            <person name="Larsson T."/>
            <person name="Lv J."/>
            <person name="Arendt D."/>
            <person name="Savage R."/>
            <person name="Osoegawa K."/>
            <person name="de Jong P."/>
            <person name="Grimwood J."/>
            <person name="Chapman J.A."/>
            <person name="Shapiro H."/>
            <person name="Aerts A."/>
            <person name="Otillar R.P."/>
            <person name="Terry A.Y."/>
            <person name="Boore J.L."/>
            <person name="Grigoriev I.V."/>
            <person name="Lindberg D.R."/>
            <person name="Seaver E.C."/>
            <person name="Weisblat D.A."/>
            <person name="Putnam N.H."/>
            <person name="Rokhsar D.S."/>
        </authorList>
    </citation>
    <scope>NUCLEOTIDE SEQUENCE [LARGE SCALE GENOMIC DNA]</scope>
</reference>